<evidence type="ECO:0000313" key="6">
    <source>
        <dbReference type="Proteomes" id="UP000604825"/>
    </source>
</evidence>
<evidence type="ECO:0000256" key="2">
    <source>
        <dbReference type="ARBA" id="ARBA00022670"/>
    </source>
</evidence>
<dbReference type="PANTHER" id="PTHR47967">
    <property type="entry name" value="OS07G0603500 PROTEIN-RELATED"/>
    <property type="match status" value="1"/>
</dbReference>
<comment type="caution">
    <text evidence="5">The sequence shown here is derived from an EMBL/GenBank/DDBJ whole genome shotgun (WGS) entry which is preliminary data.</text>
</comment>
<dbReference type="AlphaFoldDB" id="A0A811MT42"/>
<evidence type="ECO:0000256" key="1">
    <source>
        <dbReference type="ARBA" id="ARBA00007447"/>
    </source>
</evidence>
<proteinExistence type="inferred from homology"/>
<sequence>MAARSEARAARLLSASGRATSARVDPGPYTNGVLDTEYLVHLAIGTPPQPVQLILDTGSDLVWTQCRPCPVCFSRALGPLDPSNASTFHVLPCRSPMCDNLTLSSCSSTCYYP</sequence>
<evidence type="ECO:0000256" key="3">
    <source>
        <dbReference type="ARBA" id="ARBA00022801"/>
    </source>
</evidence>
<dbReference type="Pfam" id="PF14543">
    <property type="entry name" value="TAXi_N"/>
    <property type="match status" value="1"/>
</dbReference>
<dbReference type="GO" id="GO:0008233">
    <property type="term" value="F:peptidase activity"/>
    <property type="evidence" value="ECO:0007669"/>
    <property type="project" value="UniProtKB-KW"/>
</dbReference>
<dbReference type="SUPFAM" id="SSF50630">
    <property type="entry name" value="Acid proteases"/>
    <property type="match status" value="1"/>
</dbReference>
<name>A0A811MT42_9POAL</name>
<dbReference type="InterPro" id="IPR034164">
    <property type="entry name" value="Pepsin-like_dom"/>
</dbReference>
<dbReference type="InterPro" id="IPR033121">
    <property type="entry name" value="PEPTIDASE_A1"/>
</dbReference>
<dbReference type="InterPro" id="IPR021109">
    <property type="entry name" value="Peptidase_aspartic_dom_sf"/>
</dbReference>
<gene>
    <name evidence="5" type="ORF">NCGR_LOCUS6984</name>
</gene>
<dbReference type="PROSITE" id="PS51767">
    <property type="entry name" value="PEPTIDASE_A1"/>
    <property type="match status" value="1"/>
</dbReference>
<evidence type="ECO:0000259" key="4">
    <source>
        <dbReference type="PROSITE" id="PS51767"/>
    </source>
</evidence>
<dbReference type="Gene3D" id="2.40.70.10">
    <property type="entry name" value="Acid Proteases"/>
    <property type="match status" value="1"/>
</dbReference>
<keyword evidence="2" id="KW-0645">Protease</keyword>
<keyword evidence="3" id="KW-0378">Hydrolase</keyword>
<dbReference type="EMBL" id="CAJGYO010000002">
    <property type="protein sequence ID" value="CAD6210949.1"/>
    <property type="molecule type" value="Genomic_DNA"/>
</dbReference>
<evidence type="ECO:0000313" key="5">
    <source>
        <dbReference type="EMBL" id="CAD6210949.1"/>
    </source>
</evidence>
<dbReference type="GO" id="GO:0005576">
    <property type="term" value="C:extracellular region"/>
    <property type="evidence" value="ECO:0007669"/>
    <property type="project" value="TreeGrafter"/>
</dbReference>
<dbReference type="InterPro" id="IPR032861">
    <property type="entry name" value="TAXi_N"/>
</dbReference>
<dbReference type="OrthoDB" id="696345at2759"/>
<keyword evidence="6" id="KW-1185">Reference proteome</keyword>
<dbReference type="GO" id="GO:0006508">
    <property type="term" value="P:proteolysis"/>
    <property type="evidence" value="ECO:0007669"/>
    <property type="project" value="UniProtKB-KW"/>
</dbReference>
<accession>A0A811MT42</accession>
<organism evidence="5 6">
    <name type="scientific">Miscanthus lutarioriparius</name>
    <dbReference type="NCBI Taxonomy" id="422564"/>
    <lineage>
        <taxon>Eukaryota</taxon>
        <taxon>Viridiplantae</taxon>
        <taxon>Streptophyta</taxon>
        <taxon>Embryophyta</taxon>
        <taxon>Tracheophyta</taxon>
        <taxon>Spermatophyta</taxon>
        <taxon>Magnoliopsida</taxon>
        <taxon>Liliopsida</taxon>
        <taxon>Poales</taxon>
        <taxon>Poaceae</taxon>
        <taxon>PACMAD clade</taxon>
        <taxon>Panicoideae</taxon>
        <taxon>Andropogonodae</taxon>
        <taxon>Andropogoneae</taxon>
        <taxon>Saccharinae</taxon>
        <taxon>Miscanthus</taxon>
    </lineage>
</organism>
<dbReference type="InterPro" id="IPR051708">
    <property type="entry name" value="Plant_Aspart_Prot_A1"/>
</dbReference>
<feature type="domain" description="Peptidase A1" evidence="4">
    <location>
        <begin position="38"/>
        <end position="113"/>
    </location>
</feature>
<dbReference type="Proteomes" id="UP000604825">
    <property type="component" value="Unassembled WGS sequence"/>
</dbReference>
<dbReference type="PANTHER" id="PTHR47967:SF31">
    <property type="entry name" value="ASPARTYL PROTEASE FAMILY PROTEIN"/>
    <property type="match status" value="1"/>
</dbReference>
<dbReference type="CDD" id="cd05471">
    <property type="entry name" value="pepsin_like"/>
    <property type="match status" value="1"/>
</dbReference>
<comment type="similarity">
    <text evidence="1">Belongs to the peptidase A1 family.</text>
</comment>
<reference evidence="5" key="1">
    <citation type="submission" date="2020-10" db="EMBL/GenBank/DDBJ databases">
        <authorList>
            <person name="Han B."/>
            <person name="Lu T."/>
            <person name="Zhao Q."/>
            <person name="Huang X."/>
            <person name="Zhao Y."/>
        </authorList>
    </citation>
    <scope>NUCLEOTIDE SEQUENCE</scope>
</reference>
<protein>
    <recommendedName>
        <fullName evidence="4">Peptidase A1 domain-containing protein</fullName>
    </recommendedName>
</protein>